<dbReference type="Proteomes" id="UP000184603">
    <property type="component" value="Unassembled WGS sequence"/>
</dbReference>
<accession>A0A1M7YDF9</accession>
<keyword evidence="2" id="KW-1185">Reference proteome</keyword>
<evidence type="ECO:0000313" key="1">
    <source>
        <dbReference type="EMBL" id="SHO50674.1"/>
    </source>
</evidence>
<proteinExistence type="predicted"/>
<dbReference type="OrthoDB" id="5432693at2"/>
<dbReference type="RefSeq" id="WP_073615038.1">
    <property type="nucleotide sequence ID" value="NZ_FRFE01000020.1"/>
</dbReference>
<dbReference type="EMBL" id="FRFE01000020">
    <property type="protein sequence ID" value="SHO50674.1"/>
    <property type="molecule type" value="Genomic_DNA"/>
</dbReference>
<protein>
    <submittedName>
        <fullName evidence="1">Uncharacterized protein</fullName>
    </submittedName>
</protein>
<evidence type="ECO:0000313" key="2">
    <source>
        <dbReference type="Proteomes" id="UP000184603"/>
    </source>
</evidence>
<dbReference type="AlphaFoldDB" id="A0A1M7YDF9"/>
<reference evidence="1 2" key="1">
    <citation type="submission" date="2016-12" db="EMBL/GenBank/DDBJ databases">
        <authorList>
            <person name="Song W.-J."/>
            <person name="Kurnit D.M."/>
        </authorList>
    </citation>
    <scope>NUCLEOTIDE SEQUENCE [LARGE SCALE GENOMIC DNA]</scope>
    <source>
        <strain evidence="1 2">DSM 18488</strain>
    </source>
</reference>
<dbReference type="STRING" id="1121416.SAMN02745220_03582"/>
<gene>
    <name evidence="1" type="ORF">SAMN02745220_03582</name>
</gene>
<organism evidence="1 2">
    <name type="scientific">Desulfopila aestuarii DSM 18488</name>
    <dbReference type="NCBI Taxonomy" id="1121416"/>
    <lineage>
        <taxon>Bacteria</taxon>
        <taxon>Pseudomonadati</taxon>
        <taxon>Thermodesulfobacteriota</taxon>
        <taxon>Desulfobulbia</taxon>
        <taxon>Desulfobulbales</taxon>
        <taxon>Desulfocapsaceae</taxon>
        <taxon>Desulfopila</taxon>
    </lineage>
</organism>
<sequence>MSELSEWACWQIRQCSRPDGCPASSVAGKPCWEVIGSLDYILADICSDCLVYIIKHGNAGLSSHELSEIRHARECNSCCMTVSA</sequence>
<name>A0A1M7YDF9_9BACT</name>